<dbReference type="GO" id="GO:0009570">
    <property type="term" value="C:chloroplast stroma"/>
    <property type="evidence" value="ECO:0007669"/>
    <property type="project" value="TreeGrafter"/>
</dbReference>
<dbReference type="GO" id="GO:0006633">
    <property type="term" value="P:fatty acid biosynthetic process"/>
    <property type="evidence" value="ECO:0007669"/>
    <property type="project" value="UniProtKB-KW"/>
</dbReference>
<sequence>MGGGARPAAAQAGGDLVAAVRPAPGPGGSGQRRLPRGVRRAPRADGRRAGRAPGVPRRQHGDGGGIADVPERAEPPEVVQDITSADGTAWARWICGWSAEENRHSDVFNRYMHLSGRFAMREVERAVQRLIVAGMAVHAPASPFHGFVYIAFQERASAVAHGNTARLVGARRAGDDALARICGTVGGDEKQHGAVYTRIMGKLFEVDPDAAMRTMAYMMCCRISGGARI</sequence>
<keyword evidence="10" id="KW-0443">Lipid metabolism</keyword>
<evidence type="ECO:0000256" key="9">
    <source>
        <dbReference type="ARBA" id="ARBA00023004"/>
    </source>
</evidence>
<evidence type="ECO:0000256" key="8">
    <source>
        <dbReference type="ARBA" id="ARBA00023002"/>
    </source>
</evidence>
<evidence type="ECO:0000256" key="1">
    <source>
        <dbReference type="ARBA" id="ARBA00001954"/>
    </source>
</evidence>
<accession>A0A0A9DD22</accession>
<keyword evidence="7" id="KW-0809">Transit peptide</keyword>
<evidence type="ECO:0000256" key="3">
    <source>
        <dbReference type="ARBA" id="ARBA00008749"/>
    </source>
</evidence>
<organism evidence="13">
    <name type="scientific">Arundo donax</name>
    <name type="common">Giant reed</name>
    <name type="synonym">Donax arundinaceus</name>
    <dbReference type="NCBI Taxonomy" id="35708"/>
    <lineage>
        <taxon>Eukaryota</taxon>
        <taxon>Viridiplantae</taxon>
        <taxon>Streptophyta</taxon>
        <taxon>Embryophyta</taxon>
        <taxon>Tracheophyta</taxon>
        <taxon>Spermatophyta</taxon>
        <taxon>Magnoliopsida</taxon>
        <taxon>Liliopsida</taxon>
        <taxon>Poales</taxon>
        <taxon>Poaceae</taxon>
        <taxon>PACMAD clade</taxon>
        <taxon>Arundinoideae</taxon>
        <taxon>Arundineae</taxon>
        <taxon>Arundo</taxon>
    </lineage>
</organism>
<evidence type="ECO:0000313" key="13">
    <source>
        <dbReference type="EMBL" id="JAD84578.1"/>
    </source>
</evidence>
<keyword evidence="11" id="KW-0275">Fatty acid biosynthesis</keyword>
<keyword evidence="8" id="KW-0560">Oxidoreductase</keyword>
<dbReference type="AlphaFoldDB" id="A0A0A9DD22"/>
<evidence type="ECO:0000256" key="11">
    <source>
        <dbReference type="ARBA" id="ARBA00023160"/>
    </source>
</evidence>
<feature type="compositionally biased region" description="Low complexity" evidence="12">
    <location>
        <begin position="1"/>
        <end position="20"/>
    </location>
</feature>
<protein>
    <recommendedName>
        <fullName evidence="14">Acyl-ACP desaturase</fullName>
    </recommendedName>
</protein>
<dbReference type="InterPro" id="IPR012348">
    <property type="entry name" value="RNR-like"/>
</dbReference>
<dbReference type="GO" id="GO:0046872">
    <property type="term" value="F:metal ion binding"/>
    <property type="evidence" value="ECO:0007669"/>
    <property type="project" value="UniProtKB-KW"/>
</dbReference>
<comment type="cofactor">
    <cofactor evidence="1">
        <name>Fe(2+)</name>
        <dbReference type="ChEBI" id="CHEBI:29033"/>
    </cofactor>
</comment>
<evidence type="ECO:0000256" key="6">
    <source>
        <dbReference type="ARBA" id="ARBA00022832"/>
    </source>
</evidence>
<dbReference type="Pfam" id="PF03405">
    <property type="entry name" value="FA_desaturase_2"/>
    <property type="match status" value="1"/>
</dbReference>
<comment type="pathway">
    <text evidence="2">Lipid metabolism; fatty acid metabolism.</text>
</comment>
<dbReference type="GO" id="GO:0045300">
    <property type="term" value="F:stearoyl-[ACP] desaturase activity"/>
    <property type="evidence" value="ECO:0007669"/>
    <property type="project" value="InterPro"/>
</dbReference>
<proteinExistence type="inferred from homology"/>
<dbReference type="UniPathway" id="UPA00199"/>
<name>A0A0A9DD22_ARUDO</name>
<evidence type="ECO:0000256" key="4">
    <source>
        <dbReference type="ARBA" id="ARBA00022516"/>
    </source>
</evidence>
<dbReference type="PANTHER" id="PTHR31155:SF15">
    <property type="entry name" value="ACYL-[ACYL-CARRIER-PROTEIN] DESATURASE 6, CHLOROPLASTIC"/>
    <property type="match status" value="1"/>
</dbReference>
<evidence type="ECO:0000256" key="5">
    <source>
        <dbReference type="ARBA" id="ARBA00022723"/>
    </source>
</evidence>
<keyword evidence="9" id="KW-0408">Iron</keyword>
<keyword evidence="4" id="KW-0444">Lipid biosynthesis</keyword>
<keyword evidence="5" id="KW-0479">Metal-binding</keyword>
<keyword evidence="6" id="KW-0276">Fatty acid metabolism</keyword>
<dbReference type="InterPro" id="IPR009078">
    <property type="entry name" value="Ferritin-like_SF"/>
</dbReference>
<dbReference type="PANTHER" id="PTHR31155">
    <property type="entry name" value="ACYL- ACYL-CARRIER-PROTEIN DESATURASE-RELATED"/>
    <property type="match status" value="1"/>
</dbReference>
<evidence type="ECO:0000256" key="2">
    <source>
        <dbReference type="ARBA" id="ARBA00004872"/>
    </source>
</evidence>
<evidence type="ECO:0000256" key="12">
    <source>
        <dbReference type="SAM" id="MobiDB-lite"/>
    </source>
</evidence>
<reference evidence="13" key="1">
    <citation type="submission" date="2014-09" db="EMBL/GenBank/DDBJ databases">
        <authorList>
            <person name="Magalhaes I.L.F."/>
            <person name="Oliveira U."/>
            <person name="Santos F.R."/>
            <person name="Vidigal T.H.D.A."/>
            <person name="Brescovit A.D."/>
            <person name="Santos A.J."/>
        </authorList>
    </citation>
    <scope>NUCLEOTIDE SEQUENCE</scope>
    <source>
        <tissue evidence="13">Shoot tissue taken approximately 20 cm above the soil surface</tissue>
    </source>
</reference>
<dbReference type="EMBL" id="GBRH01213317">
    <property type="protein sequence ID" value="JAD84578.1"/>
    <property type="molecule type" value="Transcribed_RNA"/>
</dbReference>
<dbReference type="Gene3D" id="1.10.620.20">
    <property type="entry name" value="Ribonucleotide Reductase, subunit A"/>
    <property type="match status" value="1"/>
</dbReference>
<comment type="similarity">
    <text evidence="3">Belongs to the fatty acid desaturase type 2 family.</text>
</comment>
<dbReference type="SUPFAM" id="SSF47240">
    <property type="entry name" value="Ferritin-like"/>
    <property type="match status" value="1"/>
</dbReference>
<feature type="region of interest" description="Disordered" evidence="12">
    <location>
        <begin position="1"/>
        <end position="74"/>
    </location>
</feature>
<evidence type="ECO:0008006" key="14">
    <source>
        <dbReference type="Google" id="ProtNLM"/>
    </source>
</evidence>
<evidence type="ECO:0000256" key="7">
    <source>
        <dbReference type="ARBA" id="ARBA00022946"/>
    </source>
</evidence>
<evidence type="ECO:0000256" key="10">
    <source>
        <dbReference type="ARBA" id="ARBA00023098"/>
    </source>
</evidence>
<dbReference type="InterPro" id="IPR005067">
    <property type="entry name" value="Fatty_acid_desaturase-2"/>
</dbReference>
<reference evidence="13" key="2">
    <citation type="journal article" date="2015" name="Data Brief">
        <title>Shoot transcriptome of the giant reed, Arundo donax.</title>
        <authorList>
            <person name="Barrero R.A."/>
            <person name="Guerrero F.D."/>
            <person name="Moolhuijzen P."/>
            <person name="Goolsby J.A."/>
            <person name="Tidwell J."/>
            <person name="Bellgard S.E."/>
            <person name="Bellgard M.I."/>
        </authorList>
    </citation>
    <scope>NUCLEOTIDE SEQUENCE</scope>
    <source>
        <tissue evidence="13">Shoot tissue taken approximately 20 cm above the soil surface</tissue>
    </source>
</reference>